<keyword evidence="5" id="KW-0732">Signal</keyword>
<dbReference type="Pfam" id="PF00254">
    <property type="entry name" value="FKBP_C"/>
    <property type="match status" value="2"/>
</dbReference>
<dbReference type="Gene3D" id="3.10.50.40">
    <property type="match status" value="2"/>
</dbReference>
<dbReference type="GO" id="GO:0003755">
    <property type="term" value="F:peptidyl-prolyl cis-trans isomerase activity"/>
    <property type="evidence" value="ECO:0007669"/>
    <property type="project" value="UniProtKB-EC"/>
</dbReference>
<evidence type="ECO:0000256" key="1">
    <source>
        <dbReference type="ARBA" id="ARBA00000971"/>
    </source>
</evidence>
<evidence type="ECO:0000256" key="5">
    <source>
        <dbReference type="SAM" id="SignalP"/>
    </source>
</evidence>
<dbReference type="PROSITE" id="PS50059">
    <property type="entry name" value="FKBP_PPIASE"/>
    <property type="match status" value="1"/>
</dbReference>
<accession>A0ABS9BRZ0</accession>
<keyword evidence="3 4" id="KW-0413">Isomerase</keyword>
<evidence type="ECO:0000313" key="7">
    <source>
        <dbReference type="EMBL" id="MCF1749916.1"/>
    </source>
</evidence>
<dbReference type="InterPro" id="IPR001179">
    <property type="entry name" value="PPIase_FKBP_dom"/>
</dbReference>
<protein>
    <recommendedName>
        <fullName evidence="4">Peptidyl-prolyl cis-trans isomerase</fullName>
        <ecNumber evidence="4">5.2.1.8</ecNumber>
    </recommendedName>
</protein>
<feature type="domain" description="PPIase FKBP-type" evidence="6">
    <location>
        <begin position="73"/>
        <end position="163"/>
    </location>
</feature>
<keyword evidence="8" id="KW-1185">Reference proteome</keyword>
<evidence type="ECO:0000313" key="8">
    <source>
        <dbReference type="Proteomes" id="UP001201449"/>
    </source>
</evidence>
<sequence length="317" mass="35820">MKRLLGLPVLFTLFALGSCFPTLEDDLNQVIERDDRLLKEYLQRNNLTPIETQLGYYYSKDSENPTGTQITNGDIVGAYYEIRTIDGQLIESYLDESKPARLYRHLEGGLIPRAINFASGLAKTGESFTLYIPSYLAYQDYSYQQLILPNSNLVVKVKYVAKFSETELRSYEDGLIRAYLETSELTGYERSEDGIFIKTLSEGAAEGAASDDGKVVRIQFKLTYVGSETAILESTAASPTDITVGTSSNLKFLNLTLKGIKKDSEYEIIVPSHLGFAQSPQVFPFVIRRDLFDKGFVTQVVRPYEPIYFKFKVMEIR</sequence>
<organism evidence="7 8">
    <name type="scientific">Mariniradius sediminis</name>
    <dbReference type="NCBI Taxonomy" id="2909237"/>
    <lineage>
        <taxon>Bacteria</taxon>
        <taxon>Pseudomonadati</taxon>
        <taxon>Bacteroidota</taxon>
        <taxon>Cytophagia</taxon>
        <taxon>Cytophagales</taxon>
        <taxon>Cyclobacteriaceae</taxon>
        <taxon>Mariniradius</taxon>
    </lineage>
</organism>
<dbReference type="RefSeq" id="WP_234860054.1">
    <property type="nucleotide sequence ID" value="NZ_JAKEVZ010000001.1"/>
</dbReference>
<dbReference type="EC" id="5.2.1.8" evidence="4"/>
<comment type="similarity">
    <text evidence="4">Belongs to the FKBP-type PPIase family.</text>
</comment>
<name>A0ABS9BRZ0_9BACT</name>
<dbReference type="EMBL" id="JAKEVZ010000001">
    <property type="protein sequence ID" value="MCF1749916.1"/>
    <property type="molecule type" value="Genomic_DNA"/>
</dbReference>
<gene>
    <name evidence="7" type="ORF">L0U89_02435</name>
</gene>
<dbReference type="PROSITE" id="PS51257">
    <property type="entry name" value="PROKAR_LIPOPROTEIN"/>
    <property type="match status" value="1"/>
</dbReference>
<evidence type="ECO:0000256" key="2">
    <source>
        <dbReference type="ARBA" id="ARBA00023110"/>
    </source>
</evidence>
<feature type="chain" id="PRO_5046545515" description="Peptidyl-prolyl cis-trans isomerase" evidence="5">
    <location>
        <begin position="25"/>
        <end position="317"/>
    </location>
</feature>
<dbReference type="SUPFAM" id="SSF54534">
    <property type="entry name" value="FKBP-like"/>
    <property type="match status" value="2"/>
</dbReference>
<comment type="caution">
    <text evidence="7">The sequence shown here is derived from an EMBL/GenBank/DDBJ whole genome shotgun (WGS) entry which is preliminary data.</text>
</comment>
<evidence type="ECO:0000256" key="3">
    <source>
        <dbReference type="PROSITE-ProRule" id="PRU00277"/>
    </source>
</evidence>
<evidence type="ECO:0000259" key="6">
    <source>
        <dbReference type="PROSITE" id="PS50059"/>
    </source>
</evidence>
<keyword evidence="2 3" id="KW-0697">Rotamase</keyword>
<reference evidence="7 8" key="1">
    <citation type="submission" date="2022-01" db="EMBL/GenBank/DDBJ databases">
        <title>Mariniradius saccharolyticus sp. nov., isolated from sediment of a river.</title>
        <authorList>
            <person name="Liu H."/>
        </authorList>
    </citation>
    <scope>NUCLEOTIDE SEQUENCE [LARGE SCALE GENOMIC DNA]</scope>
    <source>
        <strain evidence="7 8">RY-2</strain>
    </source>
</reference>
<proteinExistence type="inferred from homology"/>
<feature type="signal peptide" evidence="5">
    <location>
        <begin position="1"/>
        <end position="24"/>
    </location>
</feature>
<dbReference type="InterPro" id="IPR046357">
    <property type="entry name" value="PPIase_dom_sf"/>
</dbReference>
<dbReference type="Proteomes" id="UP001201449">
    <property type="component" value="Unassembled WGS sequence"/>
</dbReference>
<comment type="catalytic activity">
    <reaction evidence="1 3 4">
        <text>[protein]-peptidylproline (omega=180) = [protein]-peptidylproline (omega=0)</text>
        <dbReference type="Rhea" id="RHEA:16237"/>
        <dbReference type="Rhea" id="RHEA-COMP:10747"/>
        <dbReference type="Rhea" id="RHEA-COMP:10748"/>
        <dbReference type="ChEBI" id="CHEBI:83833"/>
        <dbReference type="ChEBI" id="CHEBI:83834"/>
        <dbReference type="EC" id="5.2.1.8"/>
    </reaction>
</comment>
<evidence type="ECO:0000256" key="4">
    <source>
        <dbReference type="RuleBase" id="RU003915"/>
    </source>
</evidence>